<dbReference type="Proteomes" id="UP000294930">
    <property type="component" value="Unassembled WGS sequence"/>
</dbReference>
<gene>
    <name evidence="2" type="ORF">A8975_1612</name>
</gene>
<organism evidence="2 3">
    <name type="scientific">Meridianimaribacter flavus</name>
    <dbReference type="NCBI Taxonomy" id="571115"/>
    <lineage>
        <taxon>Bacteria</taxon>
        <taxon>Pseudomonadati</taxon>
        <taxon>Bacteroidota</taxon>
        <taxon>Flavobacteriia</taxon>
        <taxon>Flavobacteriales</taxon>
        <taxon>Flavobacteriaceae</taxon>
        <taxon>Meridianimaribacter</taxon>
    </lineage>
</organism>
<dbReference type="CDD" id="cd00761">
    <property type="entry name" value="Glyco_tranf_GTA_type"/>
    <property type="match status" value="1"/>
</dbReference>
<dbReference type="InterPro" id="IPR029044">
    <property type="entry name" value="Nucleotide-diphossugar_trans"/>
</dbReference>
<proteinExistence type="predicted"/>
<dbReference type="InterPro" id="IPR001173">
    <property type="entry name" value="Glyco_trans_2-like"/>
</dbReference>
<dbReference type="EMBL" id="SOQZ01000003">
    <property type="protein sequence ID" value="TDY11773.1"/>
    <property type="molecule type" value="Genomic_DNA"/>
</dbReference>
<keyword evidence="3" id="KW-1185">Reference proteome</keyword>
<evidence type="ECO:0000313" key="2">
    <source>
        <dbReference type="EMBL" id="TDY11773.1"/>
    </source>
</evidence>
<accession>A0ABY2G4N1</accession>
<dbReference type="InterPro" id="IPR050834">
    <property type="entry name" value="Glycosyltransf_2"/>
</dbReference>
<dbReference type="Pfam" id="PF00535">
    <property type="entry name" value="Glycos_transf_2"/>
    <property type="match status" value="1"/>
</dbReference>
<comment type="caution">
    <text evidence="2">The sequence shown here is derived from an EMBL/GenBank/DDBJ whole genome shotgun (WGS) entry which is preliminary data.</text>
</comment>
<dbReference type="SUPFAM" id="SSF53448">
    <property type="entry name" value="Nucleotide-diphospho-sugar transferases"/>
    <property type="match status" value="1"/>
</dbReference>
<dbReference type="RefSeq" id="WP_134199599.1">
    <property type="nucleotide sequence ID" value="NZ_SOQZ01000003.1"/>
</dbReference>
<name>A0ABY2G4N1_9FLAO</name>
<reference evidence="2 3" key="1">
    <citation type="submission" date="2019-03" db="EMBL/GenBank/DDBJ databases">
        <title>Genomic Encyclopedia of Type Strains, Phase III (KMG-III): the genomes of soil and plant-associated and newly described type strains.</title>
        <authorList>
            <person name="Whitman W."/>
        </authorList>
    </citation>
    <scope>NUCLEOTIDE SEQUENCE [LARGE SCALE GENOMIC DNA]</scope>
    <source>
        <strain evidence="2 3">CGMCC 1.10957</strain>
    </source>
</reference>
<protein>
    <submittedName>
        <fullName evidence="2">Glycosyltransferase involved in cell wall biosynthesis</fullName>
    </submittedName>
</protein>
<sequence length="305" mass="35897">MHLPKVSIIIPNYNHKPYLQQRLDSVLGQTFQDFEVIVLDDASTDGSQEVLKAYSNHPKVNHMVFNDVNSGSPFKQWQKGIALAQGEWIWIAESDDYCELDFLSTLLSFYESDTSCVLLYCATKHKDEISGKMYLDTWASAMDEHRWNNSFINTGQDEVKRYFRYRNIIPNASGALFKKEAVLNVRLPLGMKYCGDWQLWLQLLSYGSIGYVSKPMNYFRKHKDTTRTFKLLESERTRFNEYYTIIQQYSTFLDRLVYLNKYNWIVLECYLKKRTLGRFPNVKLKLPIELQLAYCMLVVRKKLSL</sequence>
<dbReference type="Gene3D" id="3.90.550.10">
    <property type="entry name" value="Spore Coat Polysaccharide Biosynthesis Protein SpsA, Chain A"/>
    <property type="match status" value="1"/>
</dbReference>
<evidence type="ECO:0000259" key="1">
    <source>
        <dbReference type="Pfam" id="PF00535"/>
    </source>
</evidence>
<evidence type="ECO:0000313" key="3">
    <source>
        <dbReference type="Proteomes" id="UP000294930"/>
    </source>
</evidence>
<dbReference type="PANTHER" id="PTHR43685:SF2">
    <property type="entry name" value="GLYCOSYLTRANSFERASE 2-LIKE DOMAIN-CONTAINING PROTEIN"/>
    <property type="match status" value="1"/>
</dbReference>
<dbReference type="PANTHER" id="PTHR43685">
    <property type="entry name" value="GLYCOSYLTRANSFERASE"/>
    <property type="match status" value="1"/>
</dbReference>
<feature type="domain" description="Glycosyltransferase 2-like" evidence="1">
    <location>
        <begin position="7"/>
        <end position="146"/>
    </location>
</feature>